<dbReference type="EMBL" id="BSTI01000014">
    <property type="protein sequence ID" value="GLY69063.1"/>
    <property type="molecule type" value="Genomic_DNA"/>
</dbReference>
<accession>A0A9W6R4F0</accession>
<reference evidence="1" key="1">
    <citation type="submission" date="2023-03" db="EMBL/GenBank/DDBJ databases">
        <title>Amycolatopsis taiwanensis NBRC 103393.</title>
        <authorList>
            <person name="Ichikawa N."/>
            <person name="Sato H."/>
            <person name="Tonouchi N."/>
        </authorList>
    </citation>
    <scope>NUCLEOTIDE SEQUENCE</scope>
    <source>
        <strain evidence="1">NBRC 103393</strain>
    </source>
</reference>
<organism evidence="1 2">
    <name type="scientific">Amycolatopsis taiwanensis</name>
    <dbReference type="NCBI Taxonomy" id="342230"/>
    <lineage>
        <taxon>Bacteria</taxon>
        <taxon>Bacillati</taxon>
        <taxon>Actinomycetota</taxon>
        <taxon>Actinomycetes</taxon>
        <taxon>Pseudonocardiales</taxon>
        <taxon>Pseudonocardiaceae</taxon>
        <taxon>Amycolatopsis</taxon>
    </lineage>
</organism>
<gene>
    <name evidence="1" type="ORF">Atai01_56820</name>
</gene>
<comment type="caution">
    <text evidence="1">The sequence shown here is derived from an EMBL/GenBank/DDBJ whole genome shotgun (WGS) entry which is preliminary data.</text>
</comment>
<name>A0A9W6R4F0_9PSEU</name>
<sequence>MGDIPIPFGYQEAGDRPPQPRLVVLDLIGDFAQALTQAATLRRGGRGFPGRPASDHIPDRQLQRLRRRVGDLDPERSTQQTRCRALTVGQFRPRQPKLRRRGTIFPLGLPSRGFRVLDRLRQRPPRPDQVPGTVAGRTERLRQLGFIRLRVEYRPAALVHDPVSRIREHPVHRPRHQTGFDRPALRLIELLKSLFPSRGPVPFRLLHPAGRLIRGRQELRPVPRDHAQDGVGRLADDLPGNARRRDCHSTLLQHIPRFQNQCKNFQRGQLIDRRETCHDRVGVGGKTSERTQLPRYPRQVRLVHIDRPQGLRISGPGLFHRCAELDYTLSDRVGNLQQATRLREKHLRLRRGVRNGSLV</sequence>
<protein>
    <submittedName>
        <fullName evidence="1">Uncharacterized protein</fullName>
    </submittedName>
</protein>
<dbReference type="AlphaFoldDB" id="A0A9W6R4F0"/>
<evidence type="ECO:0000313" key="2">
    <source>
        <dbReference type="Proteomes" id="UP001165136"/>
    </source>
</evidence>
<dbReference type="Proteomes" id="UP001165136">
    <property type="component" value="Unassembled WGS sequence"/>
</dbReference>
<evidence type="ECO:0000313" key="1">
    <source>
        <dbReference type="EMBL" id="GLY69063.1"/>
    </source>
</evidence>
<proteinExistence type="predicted"/>
<keyword evidence="2" id="KW-1185">Reference proteome</keyword>